<dbReference type="AlphaFoldDB" id="D3HTN7"/>
<feature type="transmembrane region" description="Helical" evidence="1">
    <location>
        <begin position="7"/>
        <end position="28"/>
    </location>
</feature>
<keyword evidence="1" id="KW-0472">Membrane</keyword>
<reference evidence="2 3" key="1">
    <citation type="journal article" date="2010" name="PLoS Genet.">
        <title>Analysis of the Legionella longbeachae genome and transcriptome uncovers unique strategies to cause Legionnaires' disease.</title>
        <authorList>
            <person name="Cazalet C."/>
            <person name="Gomez-Valero L."/>
            <person name="Rusniok C."/>
            <person name="Lomma M."/>
            <person name="Dervins-Ravault D."/>
            <person name="Newton H."/>
            <person name="Sansom F."/>
            <person name="Jarraud S."/>
            <person name="Zidane N."/>
            <person name="Ma L."/>
            <person name="Bouchier C."/>
            <person name="Etienne J."/>
            <person name="Hartland E."/>
            <person name="Buchrieser C."/>
        </authorList>
    </citation>
    <scope>NUCLEOTIDE SEQUENCE [LARGE SCALE GENOMIC DNA]</scope>
    <source>
        <strain evidence="2 3">NSW150</strain>
    </source>
</reference>
<keyword evidence="1" id="KW-0812">Transmembrane</keyword>
<keyword evidence="3" id="KW-1185">Reference proteome</keyword>
<dbReference type="EMBL" id="FN650140">
    <property type="protein sequence ID" value="CBJ12284.1"/>
    <property type="molecule type" value="Genomic_DNA"/>
</dbReference>
<feature type="transmembrane region" description="Helical" evidence="1">
    <location>
        <begin position="79"/>
        <end position="102"/>
    </location>
</feature>
<dbReference type="OrthoDB" id="5643895at2"/>
<gene>
    <name evidence="2" type="ordered locus">LLO_1903</name>
</gene>
<accession>D3HTN7</accession>
<evidence type="ECO:0000313" key="2">
    <source>
        <dbReference type="EMBL" id="CBJ12284.1"/>
    </source>
</evidence>
<name>D3HTN7_LEGLN</name>
<dbReference type="Proteomes" id="UP000001060">
    <property type="component" value="Chromosome"/>
</dbReference>
<evidence type="ECO:0000256" key="1">
    <source>
        <dbReference type="SAM" id="Phobius"/>
    </source>
</evidence>
<sequence length="142" mass="16656">MNKLLGLISLALINSSVLYLIYWYVYIASFVKLDNIFNVPYEPSGMQLFFYFISLPFFIVTALLSLFHSYYFELRKSLCTGIFIIWLAYFILILCIDFIVHFSAGNNFLYYGTLSISCVAVAYLIYSTYCQFHQIRKSTRKK</sequence>
<organism evidence="2 3">
    <name type="scientific">Legionella longbeachae serogroup 1 (strain NSW150)</name>
    <dbReference type="NCBI Taxonomy" id="661367"/>
    <lineage>
        <taxon>Bacteria</taxon>
        <taxon>Pseudomonadati</taxon>
        <taxon>Pseudomonadota</taxon>
        <taxon>Gammaproteobacteria</taxon>
        <taxon>Legionellales</taxon>
        <taxon>Legionellaceae</taxon>
        <taxon>Legionella</taxon>
    </lineage>
</organism>
<dbReference type="eggNOG" id="ENOG5031A6N">
    <property type="taxonomic scope" value="Bacteria"/>
</dbReference>
<evidence type="ECO:0000313" key="3">
    <source>
        <dbReference type="Proteomes" id="UP000001060"/>
    </source>
</evidence>
<dbReference type="HOGENOM" id="CLU_1813393_0_0_6"/>
<protein>
    <recommendedName>
        <fullName evidence="4">Transmembrane protein</fullName>
    </recommendedName>
</protein>
<feature type="transmembrane region" description="Helical" evidence="1">
    <location>
        <begin position="48"/>
        <end position="67"/>
    </location>
</feature>
<evidence type="ECO:0008006" key="4">
    <source>
        <dbReference type="Google" id="ProtNLM"/>
    </source>
</evidence>
<feature type="transmembrane region" description="Helical" evidence="1">
    <location>
        <begin position="108"/>
        <end position="132"/>
    </location>
</feature>
<proteinExistence type="predicted"/>
<keyword evidence="1" id="KW-1133">Transmembrane helix</keyword>
<dbReference type="KEGG" id="llo:LLO_1903"/>